<evidence type="ECO:0000313" key="1">
    <source>
        <dbReference type="EMBL" id="PLT43699.1"/>
    </source>
</evidence>
<protein>
    <submittedName>
        <fullName evidence="1">Uncharacterized protein</fullName>
    </submittedName>
</protein>
<name>A0A2N5N042_9BACL</name>
<organism evidence="1 2">
    <name type="scientific">Paenibacillus pasadenensis</name>
    <dbReference type="NCBI Taxonomy" id="217090"/>
    <lineage>
        <taxon>Bacteria</taxon>
        <taxon>Bacillati</taxon>
        <taxon>Bacillota</taxon>
        <taxon>Bacilli</taxon>
        <taxon>Bacillales</taxon>
        <taxon>Paenibacillaceae</taxon>
        <taxon>Paenibacillus</taxon>
    </lineage>
</organism>
<evidence type="ECO:0000313" key="2">
    <source>
        <dbReference type="Proteomes" id="UP000234789"/>
    </source>
</evidence>
<comment type="caution">
    <text evidence="1">The sequence shown here is derived from an EMBL/GenBank/DDBJ whole genome shotgun (WGS) entry which is preliminary data.</text>
</comment>
<keyword evidence="2" id="KW-1185">Reference proteome</keyword>
<sequence>MRGGTRLTLVNGRWSGWPAPAACCLRARQKKPKPREGFGFF</sequence>
<reference evidence="1 2" key="1">
    <citation type="submission" date="2017-05" db="EMBL/GenBank/DDBJ databases">
        <title>Functional genome analysis of Paenibacillus pasadenensis strain R16: insights on endophytic life style and antifungal activity.</title>
        <authorList>
            <person name="Passera A."/>
            <person name="Marcolungo L."/>
            <person name="Casati P."/>
            <person name="Brasca M."/>
            <person name="Quaglino F."/>
            <person name="Delledonne M."/>
        </authorList>
    </citation>
    <scope>NUCLEOTIDE SEQUENCE [LARGE SCALE GENOMIC DNA]</scope>
    <source>
        <strain evidence="1 2">R16</strain>
    </source>
</reference>
<dbReference type="EMBL" id="NFEZ01000004">
    <property type="protein sequence ID" value="PLT43699.1"/>
    <property type="molecule type" value="Genomic_DNA"/>
</dbReference>
<proteinExistence type="predicted"/>
<gene>
    <name evidence="1" type="ORF">B8V81_2130</name>
</gene>
<dbReference type="AlphaFoldDB" id="A0A2N5N042"/>
<dbReference type="Proteomes" id="UP000234789">
    <property type="component" value="Unassembled WGS sequence"/>
</dbReference>
<accession>A0A2N5N042</accession>